<dbReference type="EMBL" id="LSBI01000008">
    <property type="protein sequence ID" value="OAQ82793.1"/>
    <property type="molecule type" value="Genomic_DNA"/>
</dbReference>
<comment type="caution">
    <text evidence="3">The sequence shown here is derived from an EMBL/GenBank/DDBJ whole genome shotgun (WGS) entry which is preliminary data.</text>
</comment>
<feature type="region of interest" description="Disordered" evidence="1">
    <location>
        <begin position="1"/>
        <end position="23"/>
    </location>
</feature>
<evidence type="ECO:0000256" key="1">
    <source>
        <dbReference type="SAM" id="MobiDB-lite"/>
    </source>
</evidence>
<dbReference type="AlphaFoldDB" id="A0A179GZU6"/>
<evidence type="ECO:0000313" key="2">
    <source>
        <dbReference type="EMBL" id="OAQ74686.1"/>
    </source>
</evidence>
<organism evidence="3 4">
    <name type="scientific">Purpureocillium lilacinum</name>
    <name type="common">Paecilomyces lilacinus</name>
    <dbReference type="NCBI Taxonomy" id="33203"/>
    <lineage>
        <taxon>Eukaryota</taxon>
        <taxon>Fungi</taxon>
        <taxon>Dikarya</taxon>
        <taxon>Ascomycota</taxon>
        <taxon>Pezizomycotina</taxon>
        <taxon>Sordariomycetes</taxon>
        <taxon>Hypocreomycetidae</taxon>
        <taxon>Hypocreales</taxon>
        <taxon>Ophiocordycipitaceae</taxon>
        <taxon>Purpureocillium</taxon>
    </lineage>
</organism>
<feature type="region of interest" description="Disordered" evidence="1">
    <location>
        <begin position="128"/>
        <end position="153"/>
    </location>
</feature>
<dbReference type="EMBL" id="LSBH01000009">
    <property type="protein sequence ID" value="OAQ74686.1"/>
    <property type="molecule type" value="Genomic_DNA"/>
</dbReference>
<gene>
    <name evidence="2" type="ORF">VFPBJ_09981</name>
    <name evidence="3" type="ORF">VFPFJ_08596</name>
</gene>
<evidence type="ECO:0000313" key="3">
    <source>
        <dbReference type="EMBL" id="OAQ82793.1"/>
    </source>
</evidence>
<protein>
    <submittedName>
        <fullName evidence="3">Uncharacterized protein</fullName>
    </submittedName>
</protein>
<dbReference type="Proteomes" id="UP000078240">
    <property type="component" value="Unassembled WGS sequence"/>
</dbReference>
<reference evidence="3 4" key="1">
    <citation type="submission" date="2016-02" db="EMBL/GenBank/DDBJ databases">
        <title>Biosynthesis of antibiotic leucinostatins and their inhibition on Phytophthora in bio-control Purpureocillium lilacinum.</title>
        <authorList>
            <person name="Wang G."/>
            <person name="Liu Z."/>
            <person name="Lin R."/>
            <person name="Li E."/>
            <person name="Mao Z."/>
            <person name="Ling J."/>
            <person name="Yin W."/>
            <person name="Xie B."/>
        </authorList>
    </citation>
    <scope>NUCLEOTIDE SEQUENCE [LARGE SCALE GENOMIC DNA]</scope>
    <source>
        <strain evidence="2">PLBJ-1</strain>
        <strain evidence="3">PLFJ-1</strain>
    </source>
</reference>
<feature type="compositionally biased region" description="Basic and acidic residues" evidence="1">
    <location>
        <begin position="129"/>
        <end position="153"/>
    </location>
</feature>
<proteinExistence type="predicted"/>
<sequence length="206" mass="23181">MGLRQGSGVWRRRTGSAQGSRRGSCQPGFEFGFMFVTCFAVNTASTCLQLPSLFPPKGHPSSRTLHKPTGQPSPFMRRQHLVSRTGAMSRIQRRPARYLPPSSLKRLLVLHEVCRDCPRLAGSPRLARFRGESAERPRPRRLKDTQRRKHCGETRRPCSRCFANRSGFSVQQAVERGPPAECWRGPQPGSRQEEGNEGGEARLTSW</sequence>
<feature type="region of interest" description="Disordered" evidence="1">
    <location>
        <begin position="169"/>
        <end position="206"/>
    </location>
</feature>
<name>A0A179GZU6_PURLI</name>
<evidence type="ECO:0000313" key="4">
    <source>
        <dbReference type="Proteomes" id="UP000078340"/>
    </source>
</evidence>
<accession>A0A179GZU6</accession>
<dbReference type="Proteomes" id="UP000078340">
    <property type="component" value="Unassembled WGS sequence"/>
</dbReference>